<evidence type="ECO:0008006" key="3">
    <source>
        <dbReference type="Google" id="ProtNLM"/>
    </source>
</evidence>
<dbReference type="EMBL" id="HBGG01015828">
    <property type="protein sequence ID" value="CAD9205874.1"/>
    <property type="molecule type" value="Transcribed_RNA"/>
</dbReference>
<dbReference type="AlphaFoldDB" id="A0A7S1X2M0"/>
<dbReference type="PANTHER" id="PTHR37466:SF1">
    <property type="entry name" value="SLR1628 PROTEIN"/>
    <property type="match status" value="1"/>
</dbReference>
<dbReference type="Gene3D" id="3.30.56.110">
    <property type="entry name" value="Protein of unknown function DUF2237"/>
    <property type="match status" value="1"/>
</dbReference>
<feature type="region of interest" description="Disordered" evidence="1">
    <location>
        <begin position="23"/>
        <end position="60"/>
    </location>
</feature>
<evidence type="ECO:0000313" key="2">
    <source>
        <dbReference type="EMBL" id="CAD9205874.1"/>
    </source>
</evidence>
<reference evidence="2" key="1">
    <citation type="submission" date="2021-01" db="EMBL/GenBank/DDBJ databases">
        <authorList>
            <person name="Corre E."/>
            <person name="Pelletier E."/>
            <person name="Niang G."/>
            <person name="Scheremetjew M."/>
            <person name="Finn R."/>
            <person name="Kale V."/>
            <person name="Holt S."/>
            <person name="Cochrane G."/>
            <person name="Meng A."/>
            <person name="Brown T."/>
            <person name="Cohen L."/>
        </authorList>
    </citation>
    <scope>NUCLEOTIDE SEQUENCE</scope>
    <source>
        <strain evidence="2">PLY429</strain>
    </source>
</reference>
<dbReference type="Pfam" id="PF09996">
    <property type="entry name" value="DUF2237"/>
    <property type="match status" value="1"/>
</dbReference>
<proteinExistence type="predicted"/>
<protein>
    <recommendedName>
        <fullName evidence="3">DUF2237 domain-containing protein</fullName>
    </recommendedName>
</protein>
<dbReference type="PANTHER" id="PTHR37466">
    <property type="entry name" value="SLR1628 PROTEIN"/>
    <property type="match status" value="1"/>
</dbReference>
<gene>
    <name evidence="2" type="ORF">TCHU04912_LOCUS8110</name>
</gene>
<organism evidence="2">
    <name type="scientific">Tetraselmis chuii</name>
    <dbReference type="NCBI Taxonomy" id="63592"/>
    <lineage>
        <taxon>Eukaryota</taxon>
        <taxon>Viridiplantae</taxon>
        <taxon>Chlorophyta</taxon>
        <taxon>core chlorophytes</taxon>
        <taxon>Chlorodendrophyceae</taxon>
        <taxon>Chlorodendrales</taxon>
        <taxon>Chlorodendraceae</taxon>
        <taxon>Tetraselmis</taxon>
    </lineage>
</organism>
<name>A0A7S1X2M0_9CHLO</name>
<evidence type="ECO:0000256" key="1">
    <source>
        <dbReference type="SAM" id="MobiDB-lite"/>
    </source>
</evidence>
<feature type="compositionally biased region" description="Polar residues" evidence="1">
    <location>
        <begin position="28"/>
        <end position="47"/>
    </location>
</feature>
<accession>A0A7S1X2M0</accession>
<dbReference type="InterPro" id="IPR018714">
    <property type="entry name" value="DUF2237"/>
</dbReference>
<sequence>MAVRAVTAGRLVSALRGRLTTRLPVPNNARQPTRHSPSQRGLTSLAVSSMGGNGTDRPPARNVLGGELQCCCTAPVTGFYRDGFCHTGPSDFGRHVVCAQVTTEFLSYTATQGNDLSTPHPEYGFPGLKPGDRWCLCASRWKEALLAGCAPPVVLASCHEGALRVCTLDELTANSLSDEQ</sequence>